<dbReference type="Gene3D" id="3.40.50.1360">
    <property type="match status" value="1"/>
</dbReference>
<dbReference type="Gene3D" id="1.10.10.10">
    <property type="entry name" value="Winged helix-like DNA-binding domain superfamily/Winged helix DNA-binding domain"/>
    <property type="match status" value="1"/>
</dbReference>
<sequence>MVTERRKRLLELVRRDGFASLPALAERLEVSESTVRRDLMHLERDGLTRRTHGGAFYAGPSPHLSHFRNRQTAEWSKKRAIAHAAEALVPDTGVLLLDGGTTTYELARRLTSRPLQVVTNSLPVANLFSSRPEVDLILIGGYLKSTSGVLVGAYAEEMLGSLRVQTAVISAAGINETGLYNTNHMIASTQQAMIRAADEVILVADSTKLGRQSIAKVCGLDQIDHLVVDSQIDKKWFEPLRGASINLVVADDLPADDGAAEDGGAAIDPTPNHH</sequence>
<proteinExistence type="predicted"/>
<evidence type="ECO:0000313" key="7">
    <source>
        <dbReference type="Proteomes" id="UP000318478"/>
    </source>
</evidence>
<dbReference type="GO" id="GO:0003700">
    <property type="term" value="F:DNA-binding transcription factor activity"/>
    <property type="evidence" value="ECO:0007669"/>
    <property type="project" value="InterPro"/>
</dbReference>
<dbReference type="InterPro" id="IPR036390">
    <property type="entry name" value="WH_DNA-bd_sf"/>
</dbReference>
<dbReference type="Proteomes" id="UP000318478">
    <property type="component" value="Unassembled WGS sequence"/>
</dbReference>
<dbReference type="PANTHER" id="PTHR30363:SF4">
    <property type="entry name" value="GLYCEROL-3-PHOSPHATE REGULON REPRESSOR"/>
    <property type="match status" value="1"/>
</dbReference>
<keyword evidence="4" id="KW-0804">Transcription</keyword>
<dbReference type="EMBL" id="SJPO01000001">
    <property type="protein sequence ID" value="TWT85938.1"/>
    <property type="molecule type" value="Genomic_DNA"/>
</dbReference>
<protein>
    <submittedName>
        <fullName evidence="6">Glucitol operon repressor</fullName>
    </submittedName>
</protein>
<dbReference type="SUPFAM" id="SSF46785">
    <property type="entry name" value="Winged helix' DNA-binding domain"/>
    <property type="match status" value="1"/>
</dbReference>
<name>A0A5C5ZFH4_9BACT</name>
<keyword evidence="1" id="KW-0678">Repressor</keyword>
<dbReference type="PROSITE" id="PS51000">
    <property type="entry name" value="HTH_DEOR_2"/>
    <property type="match status" value="1"/>
</dbReference>
<dbReference type="AlphaFoldDB" id="A0A5C5ZFH4"/>
<dbReference type="PANTHER" id="PTHR30363">
    <property type="entry name" value="HTH-TYPE TRANSCRIPTIONAL REGULATOR SRLR-RELATED"/>
    <property type="match status" value="1"/>
</dbReference>
<evidence type="ECO:0000313" key="6">
    <source>
        <dbReference type="EMBL" id="TWT85938.1"/>
    </source>
</evidence>
<dbReference type="PROSITE" id="PS00894">
    <property type="entry name" value="HTH_DEOR_1"/>
    <property type="match status" value="1"/>
</dbReference>
<evidence type="ECO:0000256" key="1">
    <source>
        <dbReference type="ARBA" id="ARBA00022491"/>
    </source>
</evidence>
<comment type="caution">
    <text evidence="6">The sequence shown here is derived from an EMBL/GenBank/DDBJ whole genome shotgun (WGS) entry which is preliminary data.</text>
</comment>
<dbReference type="SMART" id="SM00420">
    <property type="entry name" value="HTH_DEOR"/>
    <property type="match status" value="1"/>
</dbReference>
<evidence type="ECO:0000256" key="2">
    <source>
        <dbReference type="ARBA" id="ARBA00023015"/>
    </source>
</evidence>
<dbReference type="Pfam" id="PF08220">
    <property type="entry name" value="HTH_DeoR"/>
    <property type="match status" value="1"/>
</dbReference>
<dbReference type="SUPFAM" id="SSF100950">
    <property type="entry name" value="NagB/RpiA/CoA transferase-like"/>
    <property type="match status" value="1"/>
</dbReference>
<reference evidence="6 7" key="1">
    <citation type="submission" date="2019-02" db="EMBL/GenBank/DDBJ databases">
        <title>Deep-cultivation of Planctomycetes and their phenomic and genomic characterization uncovers novel biology.</title>
        <authorList>
            <person name="Wiegand S."/>
            <person name="Jogler M."/>
            <person name="Boedeker C."/>
            <person name="Pinto D."/>
            <person name="Vollmers J."/>
            <person name="Rivas-Marin E."/>
            <person name="Kohn T."/>
            <person name="Peeters S.H."/>
            <person name="Heuer A."/>
            <person name="Rast P."/>
            <person name="Oberbeckmann S."/>
            <person name="Bunk B."/>
            <person name="Jeske O."/>
            <person name="Meyerdierks A."/>
            <person name="Storesund J.E."/>
            <person name="Kallscheuer N."/>
            <person name="Luecker S."/>
            <person name="Lage O.M."/>
            <person name="Pohl T."/>
            <person name="Merkel B.J."/>
            <person name="Hornburger P."/>
            <person name="Mueller R.-W."/>
            <person name="Bruemmer F."/>
            <person name="Labrenz M."/>
            <person name="Spormann A.M."/>
            <person name="Op Den Camp H."/>
            <person name="Overmann J."/>
            <person name="Amann R."/>
            <person name="Jetten M.S.M."/>
            <person name="Mascher T."/>
            <person name="Medema M.H."/>
            <person name="Devos D.P."/>
            <person name="Kaster A.-K."/>
            <person name="Ovreas L."/>
            <person name="Rohde M."/>
            <person name="Galperin M.Y."/>
            <person name="Jogler C."/>
        </authorList>
    </citation>
    <scope>NUCLEOTIDE SEQUENCE [LARGE SCALE GENOMIC DNA]</scope>
    <source>
        <strain evidence="6 7">Pla123a</strain>
    </source>
</reference>
<dbReference type="SMART" id="SM01134">
    <property type="entry name" value="DeoRC"/>
    <property type="match status" value="1"/>
</dbReference>
<organism evidence="6 7">
    <name type="scientific">Posidoniimonas polymericola</name>
    <dbReference type="NCBI Taxonomy" id="2528002"/>
    <lineage>
        <taxon>Bacteria</taxon>
        <taxon>Pseudomonadati</taxon>
        <taxon>Planctomycetota</taxon>
        <taxon>Planctomycetia</taxon>
        <taxon>Pirellulales</taxon>
        <taxon>Lacipirellulaceae</taxon>
        <taxon>Posidoniimonas</taxon>
    </lineage>
</organism>
<dbReference type="PRINTS" id="PR00037">
    <property type="entry name" value="HTHLACR"/>
</dbReference>
<dbReference type="InterPro" id="IPR014036">
    <property type="entry name" value="DeoR-like_C"/>
</dbReference>
<dbReference type="InterPro" id="IPR001034">
    <property type="entry name" value="DeoR_HTH"/>
</dbReference>
<keyword evidence="2" id="KW-0805">Transcription regulation</keyword>
<dbReference type="InterPro" id="IPR018356">
    <property type="entry name" value="Tscrpt_reg_HTH_DeoR_CS"/>
</dbReference>
<dbReference type="InterPro" id="IPR037171">
    <property type="entry name" value="NagB/RpiA_transferase-like"/>
</dbReference>
<evidence type="ECO:0000256" key="4">
    <source>
        <dbReference type="ARBA" id="ARBA00023163"/>
    </source>
</evidence>
<dbReference type="InterPro" id="IPR036388">
    <property type="entry name" value="WH-like_DNA-bd_sf"/>
</dbReference>
<dbReference type="GO" id="GO:0003677">
    <property type="term" value="F:DNA binding"/>
    <property type="evidence" value="ECO:0007669"/>
    <property type="project" value="UniProtKB-KW"/>
</dbReference>
<keyword evidence="3" id="KW-0238">DNA-binding</keyword>
<evidence type="ECO:0000259" key="5">
    <source>
        <dbReference type="PROSITE" id="PS51000"/>
    </source>
</evidence>
<dbReference type="Pfam" id="PF00455">
    <property type="entry name" value="DeoRC"/>
    <property type="match status" value="1"/>
</dbReference>
<dbReference type="InterPro" id="IPR050313">
    <property type="entry name" value="Carb_Metab_HTH_regulators"/>
</dbReference>
<evidence type="ECO:0000256" key="3">
    <source>
        <dbReference type="ARBA" id="ARBA00023125"/>
    </source>
</evidence>
<gene>
    <name evidence="6" type="primary">srlR_1</name>
    <name evidence="6" type="ORF">Pla123a_07450</name>
</gene>
<feature type="domain" description="HTH deoR-type" evidence="5">
    <location>
        <begin position="2"/>
        <end position="57"/>
    </location>
</feature>
<keyword evidence="7" id="KW-1185">Reference proteome</keyword>
<accession>A0A5C5ZFH4</accession>